<evidence type="ECO:0000313" key="7">
    <source>
        <dbReference type="EMBL" id="VEL22715.1"/>
    </source>
</evidence>
<evidence type="ECO:0008006" key="9">
    <source>
        <dbReference type="Google" id="ProtNLM"/>
    </source>
</evidence>
<keyword evidence="5" id="KW-0143">Chaperone</keyword>
<evidence type="ECO:0000256" key="4">
    <source>
        <dbReference type="ARBA" id="ARBA00023163"/>
    </source>
</evidence>
<evidence type="ECO:0000256" key="3">
    <source>
        <dbReference type="ARBA" id="ARBA00023015"/>
    </source>
</evidence>
<reference evidence="7" key="1">
    <citation type="submission" date="2018-11" db="EMBL/GenBank/DDBJ databases">
        <authorList>
            <consortium name="Pathogen Informatics"/>
        </authorList>
    </citation>
    <scope>NUCLEOTIDE SEQUENCE</scope>
</reference>
<comment type="subcellular location">
    <subcellularLocation>
        <location evidence="1">Nucleus</location>
    </subcellularLocation>
</comment>
<dbReference type="InterPro" id="IPR036747">
    <property type="entry name" value="ASF1-like_sf"/>
</dbReference>
<dbReference type="Proteomes" id="UP000784294">
    <property type="component" value="Unassembled WGS sequence"/>
</dbReference>
<gene>
    <name evidence="7" type="ORF">PXEA_LOCUS16155</name>
</gene>
<keyword evidence="6" id="KW-0539">Nucleus</keyword>
<keyword evidence="3" id="KW-0805">Transcription regulation</keyword>
<dbReference type="Gene3D" id="2.60.40.1490">
    <property type="entry name" value="Histone chaperone ASF1-like"/>
    <property type="match status" value="1"/>
</dbReference>
<evidence type="ECO:0000256" key="2">
    <source>
        <dbReference type="ARBA" id="ARBA00006051"/>
    </source>
</evidence>
<keyword evidence="4" id="KW-0804">Transcription</keyword>
<dbReference type="Pfam" id="PF04729">
    <property type="entry name" value="ASF1_hist_chap"/>
    <property type="match status" value="1"/>
</dbReference>
<accession>A0A448WXI8</accession>
<dbReference type="GO" id="GO:0006335">
    <property type="term" value="P:DNA replication-dependent chromatin assembly"/>
    <property type="evidence" value="ECO:0007669"/>
    <property type="project" value="TreeGrafter"/>
</dbReference>
<sequence>MLVKILGFLNFNPNSHMAKVNVCNVEVLGNPSGFFDPFKFVITFECHEPLEEDLEWKLIYVSSAYNESLDQVLDSILVGPVPVGRHQFIFEAGAPDPKKIPCEDIVGVTVVLIQALYRDKEFIRVGYYVNNEYKTEELRNEPPAEPILSEHMITK</sequence>
<keyword evidence="8" id="KW-1185">Reference proteome</keyword>
<dbReference type="GO" id="GO:0005634">
    <property type="term" value="C:nucleus"/>
    <property type="evidence" value="ECO:0007669"/>
    <property type="project" value="UniProtKB-SubCell"/>
</dbReference>
<dbReference type="PANTHER" id="PTHR12040:SF0">
    <property type="entry name" value="HISTONE CHAPERONE ASF1"/>
    <property type="match status" value="1"/>
</dbReference>
<comment type="caution">
    <text evidence="7">The sequence shown here is derived from an EMBL/GenBank/DDBJ whole genome shotgun (WGS) entry which is preliminary data.</text>
</comment>
<dbReference type="GO" id="GO:0042393">
    <property type="term" value="F:histone binding"/>
    <property type="evidence" value="ECO:0007669"/>
    <property type="project" value="TreeGrafter"/>
</dbReference>
<name>A0A448WXI8_9PLAT</name>
<dbReference type="SUPFAM" id="SSF101546">
    <property type="entry name" value="ASF1-like"/>
    <property type="match status" value="1"/>
</dbReference>
<evidence type="ECO:0000313" key="8">
    <source>
        <dbReference type="Proteomes" id="UP000784294"/>
    </source>
</evidence>
<organism evidence="7 8">
    <name type="scientific">Protopolystoma xenopodis</name>
    <dbReference type="NCBI Taxonomy" id="117903"/>
    <lineage>
        <taxon>Eukaryota</taxon>
        <taxon>Metazoa</taxon>
        <taxon>Spiralia</taxon>
        <taxon>Lophotrochozoa</taxon>
        <taxon>Platyhelminthes</taxon>
        <taxon>Monogenea</taxon>
        <taxon>Polyopisthocotylea</taxon>
        <taxon>Polystomatidea</taxon>
        <taxon>Polystomatidae</taxon>
        <taxon>Protopolystoma</taxon>
    </lineage>
</organism>
<dbReference type="AlphaFoldDB" id="A0A448WXI8"/>
<proteinExistence type="inferred from homology"/>
<dbReference type="OrthoDB" id="29755at2759"/>
<dbReference type="EMBL" id="CAAALY010058029">
    <property type="protein sequence ID" value="VEL22715.1"/>
    <property type="molecule type" value="Genomic_DNA"/>
</dbReference>
<evidence type="ECO:0000256" key="1">
    <source>
        <dbReference type="ARBA" id="ARBA00004123"/>
    </source>
</evidence>
<comment type="similarity">
    <text evidence="2">Belongs to the ASF1 family.</text>
</comment>
<protein>
    <recommendedName>
        <fullName evidence="9">Anti-silencing function protein 1</fullName>
    </recommendedName>
</protein>
<dbReference type="InterPro" id="IPR006818">
    <property type="entry name" value="ASF1-like"/>
</dbReference>
<dbReference type="PANTHER" id="PTHR12040">
    <property type="entry name" value="ANTI-SILENCING PROTEIN 1"/>
    <property type="match status" value="1"/>
</dbReference>
<evidence type="ECO:0000256" key="6">
    <source>
        <dbReference type="ARBA" id="ARBA00023242"/>
    </source>
</evidence>
<evidence type="ECO:0000256" key="5">
    <source>
        <dbReference type="ARBA" id="ARBA00023186"/>
    </source>
</evidence>
<dbReference type="GO" id="GO:0000785">
    <property type="term" value="C:chromatin"/>
    <property type="evidence" value="ECO:0007669"/>
    <property type="project" value="TreeGrafter"/>
</dbReference>